<reference evidence="1" key="1">
    <citation type="submission" date="2014-11" db="EMBL/GenBank/DDBJ databases">
        <authorList>
            <person name="Amaro Gonzalez C."/>
        </authorList>
    </citation>
    <scope>NUCLEOTIDE SEQUENCE</scope>
</reference>
<sequence length="17" mass="2112">MRPHSTFLRWDPDMLPL</sequence>
<dbReference type="AlphaFoldDB" id="A0A0E9PVB7"/>
<dbReference type="EMBL" id="GBXM01100537">
    <property type="protein sequence ID" value="JAH08040.1"/>
    <property type="molecule type" value="Transcribed_RNA"/>
</dbReference>
<accession>A0A0E9PVB7</accession>
<reference evidence="1" key="2">
    <citation type="journal article" date="2015" name="Fish Shellfish Immunol.">
        <title>Early steps in the European eel (Anguilla anguilla)-Vibrio vulnificus interaction in the gills: Role of the RtxA13 toxin.</title>
        <authorList>
            <person name="Callol A."/>
            <person name="Pajuelo D."/>
            <person name="Ebbesson L."/>
            <person name="Teles M."/>
            <person name="MacKenzie S."/>
            <person name="Amaro C."/>
        </authorList>
    </citation>
    <scope>NUCLEOTIDE SEQUENCE</scope>
</reference>
<organism evidence="1">
    <name type="scientific">Anguilla anguilla</name>
    <name type="common">European freshwater eel</name>
    <name type="synonym">Muraena anguilla</name>
    <dbReference type="NCBI Taxonomy" id="7936"/>
    <lineage>
        <taxon>Eukaryota</taxon>
        <taxon>Metazoa</taxon>
        <taxon>Chordata</taxon>
        <taxon>Craniata</taxon>
        <taxon>Vertebrata</taxon>
        <taxon>Euteleostomi</taxon>
        <taxon>Actinopterygii</taxon>
        <taxon>Neopterygii</taxon>
        <taxon>Teleostei</taxon>
        <taxon>Anguilliformes</taxon>
        <taxon>Anguillidae</taxon>
        <taxon>Anguilla</taxon>
    </lineage>
</organism>
<proteinExistence type="predicted"/>
<protein>
    <submittedName>
        <fullName evidence="1">Uncharacterized protein</fullName>
    </submittedName>
</protein>
<evidence type="ECO:0000313" key="1">
    <source>
        <dbReference type="EMBL" id="JAH08040.1"/>
    </source>
</evidence>
<name>A0A0E9PVB7_ANGAN</name>